<feature type="domain" description="Peptidase M24" evidence="1">
    <location>
        <begin position="142"/>
        <end position="328"/>
    </location>
</feature>
<dbReference type="PANTHER" id="PTHR46112">
    <property type="entry name" value="AMINOPEPTIDASE"/>
    <property type="match status" value="1"/>
</dbReference>
<dbReference type="Proteomes" id="UP000758168">
    <property type="component" value="Unassembled WGS sequence"/>
</dbReference>
<keyword evidence="2" id="KW-0378">Hydrolase</keyword>
<keyword evidence="2" id="KW-0645">Protease</keyword>
<dbReference type="GO" id="GO:0004177">
    <property type="term" value="F:aminopeptidase activity"/>
    <property type="evidence" value="ECO:0007669"/>
    <property type="project" value="UniProtKB-KW"/>
</dbReference>
<keyword evidence="3" id="KW-1185">Reference proteome</keyword>
<dbReference type="Gene3D" id="3.90.230.10">
    <property type="entry name" value="Creatinase/methionine aminopeptidase superfamily"/>
    <property type="match status" value="1"/>
</dbReference>
<dbReference type="EMBL" id="JAGIOB010000001">
    <property type="protein sequence ID" value="MBP2415194.1"/>
    <property type="molecule type" value="Genomic_DNA"/>
</dbReference>
<protein>
    <submittedName>
        <fullName evidence="2">Xaa-Pro aminopeptidase</fullName>
    </submittedName>
</protein>
<organism evidence="2 3">
    <name type="scientific">Microlunatus capsulatus</name>
    <dbReference type="NCBI Taxonomy" id="99117"/>
    <lineage>
        <taxon>Bacteria</taxon>
        <taxon>Bacillati</taxon>
        <taxon>Actinomycetota</taxon>
        <taxon>Actinomycetes</taxon>
        <taxon>Propionibacteriales</taxon>
        <taxon>Propionibacteriaceae</taxon>
        <taxon>Microlunatus</taxon>
    </lineage>
</organism>
<dbReference type="InterPro" id="IPR000994">
    <property type="entry name" value="Pept_M24"/>
</dbReference>
<reference evidence="2 3" key="1">
    <citation type="submission" date="2021-03" db="EMBL/GenBank/DDBJ databases">
        <title>Sequencing the genomes of 1000 actinobacteria strains.</title>
        <authorList>
            <person name="Klenk H.-P."/>
        </authorList>
    </citation>
    <scope>NUCLEOTIDE SEQUENCE [LARGE SCALE GENOMIC DNA]</scope>
    <source>
        <strain evidence="2 3">DSM 12936</strain>
    </source>
</reference>
<dbReference type="SUPFAM" id="SSF55920">
    <property type="entry name" value="Creatinase/aminopeptidase"/>
    <property type="match status" value="1"/>
</dbReference>
<dbReference type="InterPro" id="IPR050659">
    <property type="entry name" value="Peptidase_M24B"/>
</dbReference>
<dbReference type="Pfam" id="PF00557">
    <property type="entry name" value="Peptidase_M24"/>
    <property type="match status" value="1"/>
</dbReference>
<evidence type="ECO:0000313" key="3">
    <source>
        <dbReference type="Proteomes" id="UP000758168"/>
    </source>
</evidence>
<name>A0ABS4Z2B9_9ACTN</name>
<accession>A0ABS4Z2B9</accession>
<evidence type="ECO:0000313" key="2">
    <source>
        <dbReference type="EMBL" id="MBP2415194.1"/>
    </source>
</evidence>
<dbReference type="PANTHER" id="PTHR46112:SF2">
    <property type="entry name" value="XAA-PRO AMINOPEPTIDASE P-RELATED"/>
    <property type="match status" value="1"/>
</dbReference>
<proteinExistence type="predicted"/>
<evidence type="ECO:0000259" key="1">
    <source>
        <dbReference type="Pfam" id="PF00557"/>
    </source>
</evidence>
<dbReference type="CDD" id="cd01066">
    <property type="entry name" value="APP_MetAP"/>
    <property type="match status" value="1"/>
</dbReference>
<dbReference type="InterPro" id="IPR036005">
    <property type="entry name" value="Creatinase/aminopeptidase-like"/>
</dbReference>
<dbReference type="RefSeq" id="WP_210052009.1">
    <property type="nucleotide sequence ID" value="NZ_BAAAMH010000008.1"/>
</dbReference>
<keyword evidence="2" id="KW-0031">Aminopeptidase</keyword>
<sequence length="356" mass="36900">MSAVDGALTGTLEPSADHAEKRRRLLAVLDDAGAEALALTGATTLAWYLDGARSHVSLAADPVLAVRVDRAGDEVLLTSNETARLVAEELPGWLAVGERPWFAPPPDLAALPEAAVADALLAARSPLLPVETARFAALGADAAAALTDVLDAAEPTWTERRLAAEVARAVVDRGADPLVVLVGGEARAALPHPLPTDGPLGARVLVVLCARRHGLVANLSRALAFGALSGAERDVQDRVLAVEQAVLDALVPGATLGEVLDVVGRGYADHGFGADHWRGHHQGGVAGYAGRDPRATPGSAFRVAAGQAFAWNPWVPGGKIEDTVLLTAAGTSVLTLDPRWPTARVGGRDRPVAHER</sequence>
<comment type="caution">
    <text evidence="2">The sequence shown here is derived from an EMBL/GenBank/DDBJ whole genome shotgun (WGS) entry which is preliminary data.</text>
</comment>
<gene>
    <name evidence="2" type="ORF">JOF54_000116</name>
</gene>